<dbReference type="PANTHER" id="PTHR36836">
    <property type="entry name" value="COLANIC ACID BIOSYNTHESIS PROTEIN WCAK"/>
    <property type="match status" value="1"/>
</dbReference>
<reference evidence="3 5" key="1">
    <citation type="journal article" date="2016" name="Plant Dis.">
        <title>Improved production of propionic acid using genome shuffling.</title>
        <authorList>
            <person name="Luna-Flores C.H."/>
            <person name="Palfreyman R.W."/>
            <person name="Kromer J.O."/>
            <person name="Nielsen L.K."/>
            <person name="Marcellin E."/>
        </authorList>
    </citation>
    <scope>NUCLEOTIDE SEQUENCE [LARGE SCALE GENOMIC DNA]</scope>
    <source>
        <strain evidence="3 5">F3E8</strain>
    </source>
</reference>
<evidence type="ECO:0000313" key="3">
    <source>
        <dbReference type="EMBL" id="AOZ47794.1"/>
    </source>
</evidence>
<dbReference type="AlphaFoldDB" id="A0AAC9FCF9"/>
<dbReference type="EMBL" id="CP014352">
    <property type="protein sequence ID" value="AMS06341.1"/>
    <property type="molecule type" value="Genomic_DNA"/>
</dbReference>
<name>A0AAC9FCF9_9ACTN</name>
<dbReference type="Pfam" id="PF04230">
    <property type="entry name" value="PS_pyruv_trans"/>
    <property type="match status" value="1"/>
</dbReference>
<gene>
    <name evidence="3" type="ORF">A8L58_15175</name>
    <name evidence="2" type="ORF">AXH35_13720</name>
</gene>
<accession>A0AAC9FCF9</accession>
<feature type="domain" description="Polysaccharide pyruvyl transferase" evidence="1">
    <location>
        <begin position="73"/>
        <end position="294"/>
    </location>
</feature>
<reference evidence="2 4" key="2">
    <citation type="submission" date="2016-02" db="EMBL/GenBank/DDBJ databases">
        <title>Complete Genome Sequence of Propionibacterium acidipropionici ATCC 55737.</title>
        <authorList>
            <person name="Luna Flores C.H."/>
            <person name="Nielsen L.K."/>
            <person name="Marcellin E."/>
        </authorList>
    </citation>
    <scope>NUCLEOTIDE SEQUENCE [LARGE SCALE GENOMIC DNA]</scope>
    <source>
        <strain evidence="2 4">ATCC 55737</strain>
    </source>
</reference>
<organism evidence="2 4">
    <name type="scientific">Acidipropionibacterium acidipropionici</name>
    <dbReference type="NCBI Taxonomy" id="1748"/>
    <lineage>
        <taxon>Bacteria</taxon>
        <taxon>Bacillati</taxon>
        <taxon>Actinomycetota</taxon>
        <taxon>Actinomycetes</taxon>
        <taxon>Propionibacteriales</taxon>
        <taxon>Propionibacteriaceae</taxon>
        <taxon>Acidipropionibacterium</taxon>
    </lineage>
</organism>
<dbReference type="EMBL" id="CP015970">
    <property type="protein sequence ID" value="AOZ47794.1"/>
    <property type="molecule type" value="Genomic_DNA"/>
</dbReference>
<proteinExistence type="predicted"/>
<evidence type="ECO:0000313" key="5">
    <source>
        <dbReference type="Proteomes" id="UP000178666"/>
    </source>
</evidence>
<dbReference type="PANTHER" id="PTHR36836:SF1">
    <property type="entry name" value="COLANIC ACID BIOSYNTHESIS PROTEIN WCAK"/>
    <property type="match status" value="1"/>
</dbReference>
<dbReference type="Proteomes" id="UP000075221">
    <property type="component" value="Chromosome"/>
</dbReference>
<protein>
    <recommendedName>
        <fullName evidence="1">Polysaccharide pyruvyl transferase domain-containing protein</fullName>
    </recommendedName>
</protein>
<evidence type="ECO:0000313" key="2">
    <source>
        <dbReference type="EMBL" id="AMS06341.1"/>
    </source>
</evidence>
<dbReference type="InterPro" id="IPR007345">
    <property type="entry name" value="Polysacch_pyruvyl_Trfase"/>
</dbReference>
<keyword evidence="5" id="KW-1185">Reference proteome</keyword>
<evidence type="ECO:0000313" key="4">
    <source>
        <dbReference type="Proteomes" id="UP000075221"/>
    </source>
</evidence>
<sequence length="359" mass="39212">MRVLIAWAGGSSSNLGVRVLGQASEDLLSRVWPDAEFEYMNYGARPPSVPWSARSLGKERITGRLGMMEWLSSFDVLWDTRSGDSFADIYGMDRHRTMSLIHEFAVEAGVWAIMAPQTIGPFTGREARFLARRNLKRSRLVFARDGASMQASARLGRPVDATVTDMVFGLRPPRETEGHDIVLNVSGLLWEPNCHVDHRVYRSAVLSIIDSLISAGRDITLLPHVLDSPAADNDVPVARALHEKYEGSLRLHIPDDLDDARAVIGSSQLLIGARMHACLNALSTGVPAVAMAYSRKFSPLLNALGWEHVVSLRDGADEIAGQVVSATSCSGLANQAQDVKHRGQDLLTAMLPLIERVAA</sequence>
<evidence type="ECO:0000259" key="1">
    <source>
        <dbReference type="Pfam" id="PF04230"/>
    </source>
</evidence>
<dbReference type="Proteomes" id="UP000178666">
    <property type="component" value="Chromosome"/>
</dbReference>